<sequence>MRTTRPSPRRRRTVAAALGALALVTGSLFATTFGVGTASAATNGPCDTYGGAGTACVAAYSSTRALFAAYNGPLYQVQRASDGATTDVGLLAAGGYANAATQDAFCSGTTCTIPKIYDQTSNHNDLTVAGAGDAGPANHAADAAALPVTVAGHKAYGVFMPQQVAYRISSTVAKGTARGASPESMYEVASGTNVNHGCCSDFGNVETQAKDTGKGHMDALNLSMLNGKGSAGRGPWVQADIENGVYEGKTAINTANTGNASKFVTALLKNDGVANFALKGGDSQGGSLSKWYEGALPTDRDADGQGYTPMKLEGSIVLGAGGDNSNRGTQSFFEGVMTTGYSTDAADDAVQANIVAQGYQGVSTGGGPGAFITGPGGKCIDVAGDDTGGNTAVVQLYDCRTLAADQHWLGSVYGAHTLSTLGRCLDANGNGTANGTHVELYDCNGVGGQQWIVQPDGSIKNPQSGRCLDDPSGNTANGTALQLYDCNGNAAQKFVAAVPIGTIGGKCVDVAGNDLQQNGQQVQVFDCQTLLTDEQTTDQQWAYNANDHTIRTLGRCLDLDGNATANGTHLELYTCNGVGGQQWVPQANGSVLNPQSGRCLDVPSGNTANQTPLQLYDCNGQAPQVFRFN</sequence>
<dbReference type="Gene3D" id="2.80.10.50">
    <property type="match status" value="4"/>
</dbReference>
<feature type="domain" description="Ricin B lectin" evidence="2">
    <location>
        <begin position="498"/>
        <end position="629"/>
    </location>
</feature>
<feature type="domain" description="Ricin B lectin" evidence="2">
    <location>
        <begin position="368"/>
        <end position="497"/>
    </location>
</feature>
<dbReference type="PROSITE" id="PS50231">
    <property type="entry name" value="RICIN_B_LECTIN"/>
    <property type="match status" value="2"/>
</dbReference>
<dbReference type="InterPro" id="IPR013320">
    <property type="entry name" value="ConA-like_dom_sf"/>
</dbReference>
<feature type="chain" id="PRO_5045487071" evidence="1">
    <location>
        <begin position="31"/>
        <end position="629"/>
    </location>
</feature>
<name>A0ABT7TA84_9MICO</name>
<accession>A0ABT7TA84</accession>
<dbReference type="InterPro" id="IPR015289">
    <property type="entry name" value="A-L-arabinofuranosidase_B_cat"/>
</dbReference>
<comment type="caution">
    <text evidence="3">The sequence shown here is derived from an EMBL/GenBank/DDBJ whole genome shotgun (WGS) entry which is preliminary data.</text>
</comment>
<keyword evidence="4" id="KW-1185">Reference proteome</keyword>
<dbReference type="InterPro" id="IPR038964">
    <property type="entry name" value="ABFB"/>
</dbReference>
<dbReference type="RefSeq" id="WP_182046254.1">
    <property type="nucleotide sequence ID" value="NZ_JAUCML010000012.1"/>
</dbReference>
<reference evidence="3 4" key="1">
    <citation type="submission" date="2023-06" db="EMBL/GenBank/DDBJ databases">
        <authorList>
            <person name="Feng G."/>
            <person name="Li J."/>
            <person name="Zhu H."/>
        </authorList>
    </citation>
    <scope>NUCLEOTIDE SEQUENCE [LARGE SCALE GENOMIC DNA]</scope>
    <source>
        <strain evidence="3 4">RHCKG23</strain>
    </source>
</reference>
<dbReference type="InterPro" id="IPR035992">
    <property type="entry name" value="Ricin_B-like_lectins"/>
</dbReference>
<evidence type="ECO:0000313" key="4">
    <source>
        <dbReference type="Proteomes" id="UP001237823"/>
    </source>
</evidence>
<dbReference type="Pfam" id="PF00652">
    <property type="entry name" value="Ricin_B_lectin"/>
    <property type="match status" value="2"/>
</dbReference>
<dbReference type="CDD" id="cd23451">
    <property type="entry name" value="beta-trefoil_Ricin_laminarinase"/>
    <property type="match status" value="2"/>
</dbReference>
<proteinExistence type="predicted"/>
<organism evidence="3 4">
    <name type="scientific">Curtobacterium citri</name>
    <dbReference type="NCBI Taxonomy" id="3055139"/>
    <lineage>
        <taxon>Bacteria</taxon>
        <taxon>Bacillati</taxon>
        <taxon>Actinomycetota</taxon>
        <taxon>Actinomycetes</taxon>
        <taxon>Micrococcales</taxon>
        <taxon>Microbacteriaceae</taxon>
        <taxon>Curtobacterium</taxon>
    </lineage>
</organism>
<dbReference type="PANTHER" id="PTHR39447">
    <property type="entry name" value="ALPHA-L-ARABINOFURANOSIDASE B"/>
    <property type="match status" value="1"/>
</dbReference>
<dbReference type="SUPFAM" id="SSF50370">
    <property type="entry name" value="Ricin B-like lectins"/>
    <property type="match status" value="2"/>
</dbReference>
<dbReference type="InterPro" id="IPR000772">
    <property type="entry name" value="Ricin_B_lectin"/>
</dbReference>
<gene>
    <name evidence="3" type="ORF">QUG92_15390</name>
</gene>
<dbReference type="SMART" id="SM00458">
    <property type="entry name" value="RICIN"/>
    <property type="match status" value="2"/>
</dbReference>
<keyword evidence="1" id="KW-0732">Signal</keyword>
<protein>
    <submittedName>
        <fullName evidence="3">Arabinofuranosidase catalytic domain-containing protein</fullName>
    </submittedName>
</protein>
<evidence type="ECO:0000313" key="3">
    <source>
        <dbReference type="EMBL" id="MDM7886493.1"/>
    </source>
</evidence>
<evidence type="ECO:0000259" key="2">
    <source>
        <dbReference type="SMART" id="SM00458"/>
    </source>
</evidence>
<dbReference type="Proteomes" id="UP001237823">
    <property type="component" value="Unassembled WGS sequence"/>
</dbReference>
<evidence type="ECO:0000256" key="1">
    <source>
        <dbReference type="SAM" id="SignalP"/>
    </source>
</evidence>
<feature type="signal peptide" evidence="1">
    <location>
        <begin position="1"/>
        <end position="30"/>
    </location>
</feature>
<dbReference type="Pfam" id="PF09206">
    <property type="entry name" value="ArabFuran-catal"/>
    <property type="match status" value="1"/>
</dbReference>
<dbReference type="SUPFAM" id="SSF49899">
    <property type="entry name" value="Concanavalin A-like lectins/glucanases"/>
    <property type="match status" value="1"/>
</dbReference>
<dbReference type="Gene3D" id="2.60.120.200">
    <property type="match status" value="1"/>
</dbReference>
<dbReference type="EMBL" id="JAUCML010000012">
    <property type="protein sequence ID" value="MDM7886493.1"/>
    <property type="molecule type" value="Genomic_DNA"/>
</dbReference>
<dbReference type="PANTHER" id="PTHR39447:SF2">
    <property type="entry name" value="ALPHA-L-ARABINOFURANOSIDASE B"/>
    <property type="match status" value="1"/>
</dbReference>